<evidence type="ECO:0000313" key="5">
    <source>
        <dbReference type="EMBL" id="KAJ9147993.1"/>
    </source>
</evidence>
<accession>A0ABQ9KXF2</accession>
<dbReference type="SUPFAM" id="SSF48371">
    <property type="entry name" value="ARM repeat"/>
    <property type="match status" value="1"/>
</dbReference>
<name>A0ABQ9KXF2_HEVBR</name>
<feature type="region of interest" description="Disordered" evidence="4">
    <location>
        <begin position="1083"/>
        <end position="1107"/>
    </location>
</feature>
<keyword evidence="6" id="KW-1185">Reference proteome</keyword>
<dbReference type="SUPFAM" id="SSF50978">
    <property type="entry name" value="WD40 repeat-like"/>
    <property type="match status" value="1"/>
</dbReference>
<dbReference type="PROSITE" id="PS50082">
    <property type="entry name" value="WD_REPEATS_2"/>
    <property type="match status" value="1"/>
</dbReference>
<feature type="region of interest" description="Disordered" evidence="4">
    <location>
        <begin position="847"/>
        <end position="873"/>
    </location>
</feature>
<protein>
    <recommendedName>
        <fullName evidence="7">Non-specific serine/threonine protein kinase</fullName>
    </recommendedName>
</protein>
<comment type="caution">
    <text evidence="5">The sequence shown here is derived from an EMBL/GenBank/DDBJ whole genome shotgun (WGS) entry which is preliminary data.</text>
</comment>
<dbReference type="InterPro" id="IPR036322">
    <property type="entry name" value="WD40_repeat_dom_sf"/>
</dbReference>
<feature type="repeat" description="WD" evidence="3">
    <location>
        <begin position="565"/>
        <end position="615"/>
    </location>
</feature>
<evidence type="ECO:0000256" key="3">
    <source>
        <dbReference type="PROSITE-ProRule" id="PRU00221"/>
    </source>
</evidence>
<feature type="compositionally biased region" description="Polar residues" evidence="4">
    <location>
        <begin position="851"/>
        <end position="863"/>
    </location>
</feature>
<dbReference type="PANTHER" id="PTHR44099">
    <property type="entry name" value="RABCONNECTIN-3B, ISOFORM A"/>
    <property type="match status" value="1"/>
</dbReference>
<evidence type="ECO:0000256" key="1">
    <source>
        <dbReference type="ARBA" id="ARBA00022574"/>
    </source>
</evidence>
<evidence type="ECO:0000256" key="4">
    <source>
        <dbReference type="SAM" id="MobiDB-lite"/>
    </source>
</evidence>
<dbReference type="Gene3D" id="2.130.10.10">
    <property type="entry name" value="YVTN repeat-like/Quinoprotein amine dehydrogenase"/>
    <property type="match status" value="2"/>
</dbReference>
<proteinExistence type="predicted"/>
<dbReference type="SMART" id="SM00320">
    <property type="entry name" value="WD40"/>
    <property type="match status" value="6"/>
</dbReference>
<dbReference type="PANTHER" id="PTHR44099:SF4">
    <property type="entry name" value="RABCONNECTIN-3B, ISOFORM A"/>
    <property type="match status" value="1"/>
</dbReference>
<dbReference type="Pfam" id="PF00400">
    <property type="entry name" value="WD40"/>
    <property type="match status" value="1"/>
</dbReference>
<dbReference type="InterPro" id="IPR049916">
    <property type="entry name" value="WDR72-like"/>
</dbReference>
<dbReference type="EMBL" id="JARPOI010000016">
    <property type="protein sequence ID" value="KAJ9147993.1"/>
    <property type="molecule type" value="Genomic_DNA"/>
</dbReference>
<keyword evidence="2" id="KW-0677">Repeat</keyword>
<evidence type="ECO:0000313" key="6">
    <source>
        <dbReference type="Proteomes" id="UP001174677"/>
    </source>
</evidence>
<evidence type="ECO:0008006" key="7">
    <source>
        <dbReference type="Google" id="ProtNLM"/>
    </source>
</evidence>
<keyword evidence="1 3" id="KW-0853">WD repeat</keyword>
<organism evidence="5 6">
    <name type="scientific">Hevea brasiliensis</name>
    <name type="common">Para rubber tree</name>
    <name type="synonym">Siphonia brasiliensis</name>
    <dbReference type="NCBI Taxonomy" id="3981"/>
    <lineage>
        <taxon>Eukaryota</taxon>
        <taxon>Viridiplantae</taxon>
        <taxon>Streptophyta</taxon>
        <taxon>Embryophyta</taxon>
        <taxon>Tracheophyta</taxon>
        <taxon>Spermatophyta</taxon>
        <taxon>Magnoliopsida</taxon>
        <taxon>eudicotyledons</taxon>
        <taxon>Gunneridae</taxon>
        <taxon>Pentapetalae</taxon>
        <taxon>rosids</taxon>
        <taxon>fabids</taxon>
        <taxon>Malpighiales</taxon>
        <taxon>Euphorbiaceae</taxon>
        <taxon>Crotonoideae</taxon>
        <taxon>Micrandreae</taxon>
        <taxon>Hevea</taxon>
    </lineage>
</organism>
<dbReference type="InterPro" id="IPR016024">
    <property type="entry name" value="ARM-type_fold"/>
</dbReference>
<evidence type="ECO:0000256" key="2">
    <source>
        <dbReference type="ARBA" id="ARBA00022737"/>
    </source>
</evidence>
<dbReference type="InterPro" id="IPR015943">
    <property type="entry name" value="WD40/YVTN_repeat-like_dom_sf"/>
</dbReference>
<dbReference type="Proteomes" id="UP001174677">
    <property type="component" value="Chromosome 16"/>
</dbReference>
<reference evidence="5" key="1">
    <citation type="journal article" date="2023" name="Plant Biotechnol. J.">
        <title>Chromosome-level wild Hevea brasiliensis genome provides new tools for genomic-assisted breeding and valuable loci to elevate rubber yield.</title>
        <authorList>
            <person name="Cheng H."/>
            <person name="Song X."/>
            <person name="Hu Y."/>
            <person name="Wu T."/>
            <person name="Yang Q."/>
            <person name="An Z."/>
            <person name="Feng S."/>
            <person name="Deng Z."/>
            <person name="Wu W."/>
            <person name="Zeng X."/>
            <person name="Tu M."/>
            <person name="Wang X."/>
            <person name="Huang H."/>
        </authorList>
    </citation>
    <scope>NUCLEOTIDE SEQUENCE</scope>
    <source>
        <strain evidence="5">MT/VB/25A 57/8</strain>
    </source>
</reference>
<gene>
    <name evidence="5" type="ORF">P3X46_030092</name>
</gene>
<dbReference type="PROSITE" id="PS00678">
    <property type="entry name" value="WD_REPEATS_1"/>
    <property type="match status" value="1"/>
</dbReference>
<sequence length="1524" mass="165819">MKCRSVACVWSGTPPGHRITATAVLNQPPTLYTGGSDGSIIWWNLSTSDSNSEIKPVAMLCGHAAPIADLSICYPVVVSGDVKETDYSSNGAANSISGTCGALISACVDGLLCVWSRGSGHCRRRRKLPPWIGSPSIIRTLPASSRYVCIGCCLGDSAQLSDHHSIYSIDGSEDSADKEPQPRKPPRCTVVIVDTYSLTIVQTVFHGNLSIGPLRFMDVVLLGEEGEQHSVFMADSYARVQLVPILKDSNLDGEGVNDQHKSSQFAVWGNGVSEGGQVVSIATRGNLIALVLKNCCIFRLLTSDTKIGEISFLGNLLSVEGNSTQSCILGGMFLESFGAVRMQNTQEAYENFWENFAVWNRAGSAVVYVVSYLDDVFKCELLSEIPAASYPLHVRLSVSFIQSNNHLLRFESVCFDVEEPLQWKPHVTIWSLCQKHDKYGELSQCKILGECDLFAEWISSSSLLHEIYGHGGRKKRISSSQSSVSCSENESSKHADGQSCSSLHGGQTVTSSMVISENLFVPYAIVYGFSSGEIEVVRFDLILGPDSHGRSPRDDVDSHVFRQYFTGHSGAVLCLAAHQMLGNAKGWSFSQVLVSGSIDCTVRIWDLDSGNLITVLHQHVAPVRQIIFSPAWTEHPWSDCFLSVGEDSCVSLASLETLRVERMFPSHPSYPEKVVWDGARGYIACLCQSHSGTSDVVDVLYIWDVKTGALERVLRGTASHSMLDHFCKGISANSISGSILNGNTSVSSLLLPVIEDGSFSPSHKNYLEKRNVSSNTLSSVTNMLEPTSSQAQVKKGNSAPTTSSFLKNSKYPIRCTCPFPGIATLTFDLASLMFSCQKRESVANGSDKLENTNVKEQGTNTPSPRHVSIDDSSDKNGISIDAVEGQDWIRSLEELLLRFSLSILHLWNVDSELDKLLMMDMKLKRPENFILASGLQGDKGSLTLTFPGLSAALELWKSSSEFCAMRSLTMVSIAQGMISLSPSSSAASRALAAFYTRNFADQIPDIKPPLLQLLVSFWQDESEHVRMAARTLFHCAASRAIPFPLCGQRTSDHAKLVRSLSEIGENEGGASKAGGISDNGLSSGMFPQSQGSSQAEEAFVNSPETQGITEVEESKILAWLESFEVPDWISCVGGTSQDAMTSHIIVAAALAIWYPSLVKPSLAMLVVQPLIKLVMAANEKYSSTAAELLAEGMEDTWKACIGSEIPRLITDIFFQIECVSSPSANSAGHQPAVPSSIREILVGVLLPSLAVVDILGFLTVIESQIWSTASDSPVHLVSLTTLIRVVRVSPRYLAQYLDKVVNFILHTMDPGNLVMRKTCIQSSMTALREVVRVFPMVALNDTSTRLAVGDAIGEVNNASISVYDMQSVTKIKVLDASAPLGLPTLLSGTSETAVTTVISALSFSPDGEGLVAFSEHGLMIRWWSLGSVWWEKLSRSLVPVQCTKLIFVPPWEGFSPNSARSSVMASIMGHDRQSNLQDNARSLSYADSLKMLIQNFDFSYRLEWVGQRKVLLTRHGMELGTFPL</sequence>
<feature type="compositionally biased region" description="Polar residues" evidence="4">
    <location>
        <begin position="1083"/>
        <end position="1095"/>
    </location>
</feature>
<dbReference type="InterPro" id="IPR019775">
    <property type="entry name" value="WD40_repeat_CS"/>
</dbReference>
<dbReference type="InterPro" id="IPR001680">
    <property type="entry name" value="WD40_rpt"/>
</dbReference>